<protein>
    <recommendedName>
        <fullName evidence="5">Probable oligoribonuclease</fullName>
    </recommendedName>
</protein>
<dbReference type="InterPro" id="IPR022894">
    <property type="entry name" value="Oligoribonuclease"/>
</dbReference>
<dbReference type="InterPro" id="IPR036397">
    <property type="entry name" value="RNaseH_sf"/>
</dbReference>
<dbReference type="GO" id="GO:0000175">
    <property type="term" value="F:3'-5'-RNA exonuclease activity"/>
    <property type="evidence" value="ECO:0007669"/>
    <property type="project" value="InterPro"/>
</dbReference>
<dbReference type="InterPro" id="IPR013520">
    <property type="entry name" value="Ribonucl_H"/>
</dbReference>
<evidence type="ECO:0000256" key="1">
    <source>
        <dbReference type="ARBA" id="ARBA00009921"/>
    </source>
</evidence>
<dbReference type="SMART" id="SM00479">
    <property type="entry name" value="EXOIII"/>
    <property type="match status" value="1"/>
</dbReference>
<organism evidence="7">
    <name type="scientific">Xenopsylla cheopis</name>
    <name type="common">Oriental rat flea</name>
    <name type="synonym">Pulex cheopis</name>
    <dbReference type="NCBI Taxonomy" id="163159"/>
    <lineage>
        <taxon>Eukaryota</taxon>
        <taxon>Metazoa</taxon>
        <taxon>Ecdysozoa</taxon>
        <taxon>Arthropoda</taxon>
        <taxon>Hexapoda</taxon>
        <taxon>Insecta</taxon>
        <taxon>Pterygota</taxon>
        <taxon>Neoptera</taxon>
        <taxon>Endopterygota</taxon>
        <taxon>Siphonaptera</taxon>
        <taxon>Pulicidae</taxon>
        <taxon>Xenopsyllinae</taxon>
        <taxon>Xenopsylla</taxon>
    </lineage>
</organism>
<dbReference type="PANTHER" id="PTHR11046:SF0">
    <property type="entry name" value="OLIGORIBONUCLEASE, MITOCHONDRIAL"/>
    <property type="match status" value="1"/>
</dbReference>
<dbReference type="AlphaFoldDB" id="A0A6M2DCW0"/>
<dbReference type="PANTHER" id="PTHR11046">
    <property type="entry name" value="OLIGORIBONUCLEASE, MITOCHONDRIAL"/>
    <property type="match status" value="1"/>
</dbReference>
<dbReference type="GO" id="GO:0003676">
    <property type="term" value="F:nucleic acid binding"/>
    <property type="evidence" value="ECO:0007669"/>
    <property type="project" value="InterPro"/>
</dbReference>
<dbReference type="CDD" id="cd06135">
    <property type="entry name" value="Orn"/>
    <property type="match status" value="1"/>
</dbReference>
<keyword evidence="4" id="KW-0269">Exonuclease</keyword>
<dbReference type="NCBIfam" id="NF003765">
    <property type="entry name" value="PRK05359.1"/>
    <property type="match status" value="1"/>
</dbReference>
<evidence type="ECO:0000259" key="6">
    <source>
        <dbReference type="SMART" id="SM00479"/>
    </source>
</evidence>
<dbReference type="FunFam" id="3.30.420.10:FF:000003">
    <property type="entry name" value="Oligoribonuclease"/>
    <property type="match status" value="1"/>
</dbReference>
<evidence type="ECO:0000313" key="7">
    <source>
        <dbReference type="EMBL" id="NOV43989.1"/>
    </source>
</evidence>
<evidence type="ECO:0000256" key="2">
    <source>
        <dbReference type="ARBA" id="ARBA00022722"/>
    </source>
</evidence>
<keyword evidence="3" id="KW-0378">Hydrolase</keyword>
<dbReference type="InterPro" id="IPR012337">
    <property type="entry name" value="RNaseH-like_sf"/>
</dbReference>
<evidence type="ECO:0000256" key="3">
    <source>
        <dbReference type="ARBA" id="ARBA00022801"/>
    </source>
</evidence>
<accession>A0A6M2DCW0</accession>
<dbReference type="Pfam" id="PF00929">
    <property type="entry name" value="RNase_T"/>
    <property type="match status" value="1"/>
</dbReference>
<dbReference type="Gene3D" id="3.30.420.10">
    <property type="entry name" value="Ribonuclease H-like superfamily/Ribonuclease H"/>
    <property type="match status" value="1"/>
</dbReference>
<feature type="domain" description="Exonuclease" evidence="6">
    <location>
        <begin position="31"/>
        <end position="205"/>
    </location>
</feature>
<dbReference type="EMBL" id="GIIL01000263">
    <property type="protein sequence ID" value="NOV43989.1"/>
    <property type="molecule type" value="Transcribed_RNA"/>
</dbReference>
<sequence>MSILLHRFKQLAYTMALNKNMAKAKFSTQKRIVWMDLEMTGLDVDKDKILEIACVVTESDLKIVDTCSTLVIHQPDEVLSNMNEWCMVNHARTGLIDDCKKSTLTLDQAQNILIDFLKKNVPQKECPLAGNSIYMDRLFLMKHMPVVNEYLHYRIIDVSSIKELCKRWNNNFFKKAPKKELLHRAQEDILESIKELQYYKTLFHH</sequence>
<evidence type="ECO:0000256" key="4">
    <source>
        <dbReference type="ARBA" id="ARBA00022839"/>
    </source>
</evidence>
<reference evidence="7" key="1">
    <citation type="submission" date="2020-03" db="EMBL/GenBank/DDBJ databases">
        <title>Transcriptomic Profiling of the Digestive Tract of the Rat Flea, Xenopsylla cheopis, Following Blood Feeding and Infection with Yersinia pestis.</title>
        <authorList>
            <person name="Bland D.M."/>
            <person name="Martens C.A."/>
            <person name="Virtaneva K."/>
            <person name="Kanakabandi K."/>
            <person name="Long D."/>
            <person name="Rosenke R."/>
            <person name="Saturday G.A."/>
            <person name="Hoyt F.H."/>
            <person name="Bruno D.P."/>
            <person name="Ribeiro J.M.C."/>
            <person name="Hinnebusch J."/>
        </authorList>
    </citation>
    <scope>NUCLEOTIDE SEQUENCE</scope>
</reference>
<dbReference type="GO" id="GO:0005739">
    <property type="term" value="C:mitochondrion"/>
    <property type="evidence" value="ECO:0007669"/>
    <property type="project" value="TreeGrafter"/>
</dbReference>
<dbReference type="SUPFAM" id="SSF53098">
    <property type="entry name" value="Ribonuclease H-like"/>
    <property type="match status" value="1"/>
</dbReference>
<evidence type="ECO:0000256" key="5">
    <source>
        <dbReference type="ARBA" id="ARBA00072681"/>
    </source>
</evidence>
<comment type="similarity">
    <text evidence="1">Belongs to the oligoribonuclease family.</text>
</comment>
<proteinExistence type="inferred from homology"/>
<name>A0A6M2DCW0_XENCH</name>
<keyword evidence="2" id="KW-0540">Nuclease</keyword>